<sequence>MARPRGKSHRPIPFSCGTRPPRARGTTGASSRPSARVWGQRLGQPKEAHEKEQTEVTVTKRFRKAILCVAIGCAMALAFAMTGCSTDSTYEPETKTPQVQSPTIKEAGVLRVGVNTGRAPLAGMSGNKIVGIDVDVAAAIADSLGLKLSIVDTGSDPEGALKDGSVDIVLGIDKSSTDGSFWKSDSYLPTGIALFAMSENAAVPTATTGAKFAAQVSSTSAWAVMNEFGDTSLTSTSSPKEAFAALSSGQVQYVAADAVIGKYYANGSNINASIIALMQQPSGYCVGVLDSNSDLKTAIANAVSSLNSNGVMSVIQSKWLGGNMDLSSVKLTAGATSGAKAKSDSTTNGATSTDAASAGASAQGATSTDTTSGGASSAGSNAVKAS</sequence>
<keyword evidence="3" id="KW-0732">Signal</keyword>
<dbReference type="EMBL" id="WAJR01000004">
    <property type="protein sequence ID" value="KAB1641823.1"/>
    <property type="molecule type" value="Genomic_DNA"/>
</dbReference>
<gene>
    <name evidence="8" type="ORF">F8C90_03130</name>
</gene>
<dbReference type="Gene3D" id="3.40.190.10">
    <property type="entry name" value="Periplasmic binding protein-like II"/>
    <property type="match status" value="2"/>
</dbReference>
<keyword evidence="6" id="KW-1133">Transmembrane helix</keyword>
<evidence type="ECO:0000256" key="2">
    <source>
        <dbReference type="ARBA" id="ARBA00010333"/>
    </source>
</evidence>
<feature type="transmembrane region" description="Helical" evidence="6">
    <location>
        <begin position="65"/>
        <end position="83"/>
    </location>
</feature>
<feature type="compositionally biased region" description="Basic residues" evidence="5">
    <location>
        <begin position="1"/>
        <end position="10"/>
    </location>
</feature>
<evidence type="ECO:0000256" key="6">
    <source>
        <dbReference type="SAM" id="Phobius"/>
    </source>
</evidence>
<evidence type="ECO:0000256" key="3">
    <source>
        <dbReference type="ARBA" id="ARBA00022729"/>
    </source>
</evidence>
<name>A0A6N6NN62_9ACTN</name>
<evidence type="ECO:0000313" key="9">
    <source>
        <dbReference type="Proteomes" id="UP000468668"/>
    </source>
</evidence>
<comment type="caution">
    <text evidence="8">The sequence shown here is derived from an EMBL/GenBank/DDBJ whole genome shotgun (WGS) entry which is preliminary data.</text>
</comment>
<evidence type="ECO:0000256" key="4">
    <source>
        <dbReference type="RuleBase" id="RU003744"/>
    </source>
</evidence>
<dbReference type="InterPro" id="IPR018313">
    <property type="entry name" value="SBP_3_CS"/>
</dbReference>
<keyword evidence="9" id="KW-1185">Reference proteome</keyword>
<dbReference type="Pfam" id="PF00497">
    <property type="entry name" value="SBP_bac_3"/>
    <property type="match status" value="1"/>
</dbReference>
<dbReference type="Proteomes" id="UP000468668">
    <property type="component" value="Unassembled WGS sequence"/>
</dbReference>
<proteinExistence type="inferred from homology"/>
<dbReference type="OrthoDB" id="4633994at2"/>
<evidence type="ECO:0000256" key="1">
    <source>
        <dbReference type="ARBA" id="ARBA00004196"/>
    </source>
</evidence>
<keyword evidence="6" id="KW-0472">Membrane</keyword>
<comment type="similarity">
    <text evidence="2 4">Belongs to the bacterial solute-binding protein 3 family.</text>
</comment>
<feature type="region of interest" description="Disordered" evidence="5">
    <location>
        <begin position="1"/>
        <end position="51"/>
    </location>
</feature>
<dbReference type="SMART" id="SM00062">
    <property type="entry name" value="PBPb"/>
    <property type="match status" value="1"/>
</dbReference>
<dbReference type="AlphaFoldDB" id="A0A6N6NN62"/>
<feature type="region of interest" description="Disordered" evidence="5">
    <location>
        <begin position="337"/>
        <end position="386"/>
    </location>
</feature>
<dbReference type="PANTHER" id="PTHR35936:SF17">
    <property type="entry name" value="ARGININE-BINDING EXTRACELLULAR PROTEIN ARTP"/>
    <property type="match status" value="1"/>
</dbReference>
<dbReference type="SUPFAM" id="SSF53850">
    <property type="entry name" value="Periplasmic binding protein-like II"/>
    <property type="match status" value="1"/>
</dbReference>
<protein>
    <submittedName>
        <fullName evidence="8">Amino acid ABC transporter substrate-binding protein</fullName>
    </submittedName>
</protein>
<organism evidence="8 9">
    <name type="scientific">Ellagibacter isourolithinifaciens</name>
    <dbReference type="NCBI Taxonomy" id="2137581"/>
    <lineage>
        <taxon>Bacteria</taxon>
        <taxon>Bacillati</taxon>
        <taxon>Actinomycetota</taxon>
        <taxon>Coriobacteriia</taxon>
        <taxon>Eggerthellales</taxon>
        <taxon>Eggerthellaceae</taxon>
        <taxon>Ellagibacter</taxon>
    </lineage>
</organism>
<feature type="compositionally biased region" description="Low complexity" evidence="5">
    <location>
        <begin position="344"/>
        <end position="386"/>
    </location>
</feature>
<comment type="subcellular location">
    <subcellularLocation>
        <location evidence="1">Cell envelope</location>
    </subcellularLocation>
</comment>
<evidence type="ECO:0000256" key="5">
    <source>
        <dbReference type="SAM" id="MobiDB-lite"/>
    </source>
</evidence>
<feature type="domain" description="Solute-binding protein family 3/N-terminal" evidence="7">
    <location>
        <begin position="109"/>
        <end position="323"/>
    </location>
</feature>
<accession>A0A6N6NN62</accession>
<evidence type="ECO:0000259" key="7">
    <source>
        <dbReference type="SMART" id="SM00062"/>
    </source>
</evidence>
<dbReference type="PROSITE" id="PS01039">
    <property type="entry name" value="SBP_BACTERIAL_3"/>
    <property type="match status" value="1"/>
</dbReference>
<dbReference type="InterPro" id="IPR001638">
    <property type="entry name" value="Solute-binding_3/MltF_N"/>
</dbReference>
<evidence type="ECO:0000313" key="8">
    <source>
        <dbReference type="EMBL" id="KAB1641823.1"/>
    </source>
</evidence>
<keyword evidence="6" id="KW-0812">Transmembrane</keyword>
<dbReference type="PANTHER" id="PTHR35936">
    <property type="entry name" value="MEMBRANE-BOUND LYTIC MUREIN TRANSGLYCOSYLASE F"/>
    <property type="match status" value="1"/>
</dbReference>
<reference evidence="8 9" key="1">
    <citation type="submission" date="2019-09" db="EMBL/GenBank/DDBJ databases">
        <title>Whole genome shotgun sequencing (WGS) of Ellagibacter isourolithinifaciens DSM 104140(T) and Adlercreutzia muris DSM 29508(T).</title>
        <authorList>
            <person name="Stoll D.A."/>
            <person name="Danylec N."/>
            <person name="Huch M."/>
        </authorList>
    </citation>
    <scope>NUCLEOTIDE SEQUENCE [LARGE SCALE GENOMIC DNA]</scope>
    <source>
        <strain evidence="8 9">DSM 104140</strain>
    </source>
</reference>
<dbReference type="GO" id="GO:0030313">
    <property type="term" value="C:cell envelope"/>
    <property type="evidence" value="ECO:0007669"/>
    <property type="project" value="UniProtKB-SubCell"/>
</dbReference>